<accession>W1NG94</accession>
<dbReference type="KEGG" id="atr:18421981"/>
<name>W1NG94_AMBTC</name>
<dbReference type="OMA" id="ASHKDAN"/>
<gene>
    <name evidence="2" type="ORF">AMTR_s00010p00196430</name>
</gene>
<dbReference type="HOGENOM" id="CLU_583191_0_0_1"/>
<keyword evidence="3" id="KW-1185">Reference proteome</keyword>
<dbReference type="OrthoDB" id="1937137at2759"/>
<dbReference type="STRING" id="13333.W1NG94"/>
<evidence type="ECO:0000313" key="3">
    <source>
        <dbReference type="Proteomes" id="UP000017836"/>
    </source>
</evidence>
<sequence length="553" mass="61257">MGSRGRPIFDLNELPCEEEVEIDGLRCLQSKPLPISRSKFLEHFSLPQGSQRISNNHAFSHASSGSGFKPFVRVKQAHSSKENASHKDANDASVYIVEGSSLGCSVLSNMEKGPELHNRNELDLNCSVPFIQENYGDEEMSNLLATDRDHGSSSQIGLDLGSQEPELRCAQVVEREEGECSDEEGTTDAFGSKKVIPDEEKGLGNKETENHQWQENNNETMNYQDKERPSQSSDVHHCIEEKTNIKEDISLLTESVRTGEKNHQKMDHRDSAKDLLNPEKAIENINKGTEVMDSIKDEKSHASLGSGSTQCEGTNNCTKHAKESSKGDVSIDGLAESACKINQKGLKGMESRLGLKFVTPPGKRNKLDHEKEIMLGKKRGRQTMFLNSIEVKQVVPVKAPPPRRQANHSSSPSTRVSHVQPERLGERLGQSTTKDHKQVDPIAVEGNKALEFSDHKEAQANVDINFGNQAGSKKPNDNSDFSVEALLPSVSRQNSMPPIESKQVKNQQDSNKKTGPLVQDKEYHEPNTGNKKHSALSKKQNFCNSPYAETFVD</sequence>
<dbReference type="Gramene" id="ERM94204">
    <property type="protein sequence ID" value="ERM94204"/>
    <property type="gene ID" value="AMTR_s00010p00196430"/>
</dbReference>
<dbReference type="Proteomes" id="UP000017836">
    <property type="component" value="Unassembled WGS sequence"/>
</dbReference>
<feature type="region of interest" description="Disordered" evidence="1">
    <location>
        <begin position="486"/>
        <end position="553"/>
    </location>
</feature>
<dbReference type="EMBL" id="KI397513">
    <property type="protein sequence ID" value="ERM94204.1"/>
    <property type="molecule type" value="Genomic_DNA"/>
</dbReference>
<evidence type="ECO:0000313" key="2">
    <source>
        <dbReference type="EMBL" id="ERM94204.1"/>
    </source>
</evidence>
<dbReference type="eggNOG" id="KOG1801">
    <property type="taxonomic scope" value="Eukaryota"/>
</dbReference>
<reference evidence="3" key="1">
    <citation type="journal article" date="2013" name="Science">
        <title>The Amborella genome and the evolution of flowering plants.</title>
        <authorList>
            <consortium name="Amborella Genome Project"/>
        </authorList>
    </citation>
    <scope>NUCLEOTIDE SEQUENCE [LARGE SCALE GENOMIC DNA]</scope>
</reference>
<protein>
    <submittedName>
        <fullName evidence="2">Uncharacterized protein</fullName>
    </submittedName>
</protein>
<dbReference type="AlphaFoldDB" id="W1NG94"/>
<proteinExistence type="predicted"/>
<evidence type="ECO:0000256" key="1">
    <source>
        <dbReference type="SAM" id="MobiDB-lite"/>
    </source>
</evidence>
<organism evidence="2 3">
    <name type="scientific">Amborella trichopoda</name>
    <dbReference type="NCBI Taxonomy" id="13333"/>
    <lineage>
        <taxon>Eukaryota</taxon>
        <taxon>Viridiplantae</taxon>
        <taxon>Streptophyta</taxon>
        <taxon>Embryophyta</taxon>
        <taxon>Tracheophyta</taxon>
        <taxon>Spermatophyta</taxon>
        <taxon>Magnoliopsida</taxon>
        <taxon>Amborellales</taxon>
        <taxon>Amborellaceae</taxon>
        <taxon>Amborella</taxon>
    </lineage>
</organism>
<feature type="region of interest" description="Disordered" evidence="1">
    <location>
        <begin position="396"/>
        <end position="440"/>
    </location>
</feature>
<feature type="compositionally biased region" description="Polar residues" evidence="1">
    <location>
        <begin position="407"/>
        <end position="417"/>
    </location>
</feature>